<dbReference type="RefSeq" id="WP_258781125.1">
    <property type="nucleotide sequence ID" value="NZ_JANUGP010000021.1"/>
</dbReference>
<gene>
    <name evidence="2" type="ORF">NX794_24895</name>
</gene>
<dbReference type="InterPro" id="IPR013320">
    <property type="entry name" value="ConA-like_dom_sf"/>
</dbReference>
<dbReference type="InterPro" id="IPR000250">
    <property type="entry name" value="Peptidase_G1"/>
</dbReference>
<name>A0ABT2B7D0_9ACTN</name>
<evidence type="ECO:0000313" key="3">
    <source>
        <dbReference type="Proteomes" id="UP001205612"/>
    </source>
</evidence>
<dbReference type="CDD" id="cd13426">
    <property type="entry name" value="Peptidase_G1"/>
    <property type="match status" value="1"/>
</dbReference>
<protein>
    <submittedName>
        <fullName evidence="2">G1 family endopeptidase</fullName>
    </submittedName>
</protein>
<dbReference type="Gene3D" id="2.60.120.700">
    <property type="entry name" value="Peptidase G1"/>
    <property type="match status" value="1"/>
</dbReference>
<organism evidence="2 3">
    <name type="scientific">Streptomyces pyxinicus</name>
    <dbReference type="NCBI Taxonomy" id="2970331"/>
    <lineage>
        <taxon>Bacteria</taxon>
        <taxon>Bacillati</taxon>
        <taxon>Actinomycetota</taxon>
        <taxon>Actinomycetes</taxon>
        <taxon>Kitasatosporales</taxon>
        <taxon>Streptomycetaceae</taxon>
        <taxon>Streptomyces</taxon>
    </lineage>
</organism>
<dbReference type="PANTHER" id="PTHR37536:SF1">
    <property type="entry name" value="ASPERGILLOPEPSIN, PUTAITVE (AFU_ORTHOLOGUE AFUA_7G01200)"/>
    <property type="match status" value="1"/>
</dbReference>
<keyword evidence="3" id="KW-1185">Reference proteome</keyword>
<comment type="caution">
    <text evidence="2">The sequence shown here is derived from an EMBL/GenBank/DDBJ whole genome shotgun (WGS) entry which is preliminary data.</text>
</comment>
<dbReference type="SUPFAM" id="SSF49899">
    <property type="entry name" value="Concanavalin A-like lectins/glucanases"/>
    <property type="match status" value="1"/>
</dbReference>
<keyword evidence="1" id="KW-0732">Signal</keyword>
<dbReference type="InterPro" id="IPR006311">
    <property type="entry name" value="TAT_signal"/>
</dbReference>
<evidence type="ECO:0000313" key="2">
    <source>
        <dbReference type="EMBL" id="MCS0604424.1"/>
    </source>
</evidence>
<feature type="chain" id="PRO_5045916602" evidence="1">
    <location>
        <begin position="35"/>
        <end position="286"/>
    </location>
</feature>
<feature type="signal peptide" evidence="1">
    <location>
        <begin position="1"/>
        <end position="34"/>
    </location>
</feature>
<dbReference type="PROSITE" id="PS51318">
    <property type="entry name" value="TAT"/>
    <property type="match status" value="1"/>
</dbReference>
<dbReference type="Proteomes" id="UP001205612">
    <property type="component" value="Unassembled WGS sequence"/>
</dbReference>
<dbReference type="EMBL" id="JANUGP010000021">
    <property type="protein sequence ID" value="MCS0604424.1"/>
    <property type="molecule type" value="Genomic_DNA"/>
</dbReference>
<dbReference type="PANTHER" id="PTHR37536">
    <property type="entry name" value="PUTATIVE (AFU_ORTHOLOGUE AFUA_3G02970)-RELATED"/>
    <property type="match status" value="1"/>
</dbReference>
<dbReference type="Pfam" id="PF01828">
    <property type="entry name" value="Peptidase_A4"/>
    <property type="match status" value="1"/>
</dbReference>
<reference evidence="2 3" key="1">
    <citation type="submission" date="2022-08" db="EMBL/GenBank/DDBJ databases">
        <authorList>
            <person name="Somphong A."/>
            <person name="Phongsopitanun W."/>
        </authorList>
    </citation>
    <scope>NUCLEOTIDE SEQUENCE [LARGE SCALE GENOMIC DNA]</scope>
    <source>
        <strain evidence="2 3">LP11</strain>
    </source>
</reference>
<proteinExistence type="predicted"/>
<accession>A0ABT2B7D0</accession>
<sequence length="286" mass="30367">MALSAVPSRSRTLTAAAACALALVAAGQVPQAQASSSGPASAQVTEKSYNWGGYILRQAGLTKITAHFIVPTADCSAQGDGNYTNAAFWIGLDGGLPTGQNTTIEQAGVDVNCLEELPQYHAWWEVEGPSENAGSHQITETVRPGDFIKIAVEHETGAQFRFNVVDYGQVNSTDGPPLWSDETTASVPGGVTPQLNSAEAVAERPVDGRWLYPLTRFGDFDFLRVKVNGAALRTYPEANLVKKQLVQNTGLDPSGANLLADTGPLAEGAGDAFHIIWRHYGTTRTP</sequence>
<evidence type="ECO:0000256" key="1">
    <source>
        <dbReference type="SAM" id="SignalP"/>
    </source>
</evidence>
<dbReference type="InterPro" id="IPR038656">
    <property type="entry name" value="Peptidase_G1_sf"/>
</dbReference>